<evidence type="ECO:0000313" key="3">
    <source>
        <dbReference type="Proteomes" id="UP001278766"/>
    </source>
</evidence>
<dbReference type="Proteomes" id="UP001278766">
    <property type="component" value="Unassembled WGS sequence"/>
</dbReference>
<keyword evidence="1" id="KW-0812">Transmembrane</keyword>
<sequence length="119" mass="13392">MDGNTPLVGLNIYRFGACSYRGGRLLILFFPSSYTHSVGRWRKCLGVVFLCFHIYHSLTLSFLSSLFQQAHHGRLHEKLRLIRTMGTDETTLGVPTPSLLFIWGIFFSTTSHASLRGGV</sequence>
<dbReference type="GeneID" id="87839721"/>
<keyword evidence="1" id="KW-1133">Transmembrane helix</keyword>
<evidence type="ECO:0000256" key="1">
    <source>
        <dbReference type="SAM" id="Phobius"/>
    </source>
</evidence>
<name>A0AAE0HPV1_9PEZI</name>
<keyword evidence="1" id="KW-0472">Membrane</keyword>
<dbReference type="RefSeq" id="XP_062663994.1">
    <property type="nucleotide sequence ID" value="XM_062802773.1"/>
</dbReference>
<feature type="transmembrane region" description="Helical" evidence="1">
    <location>
        <begin position="12"/>
        <end position="32"/>
    </location>
</feature>
<reference evidence="2" key="1">
    <citation type="journal article" date="2023" name="Mol. Phylogenet. Evol.">
        <title>Genome-scale phylogeny and comparative genomics of the fungal order Sordariales.</title>
        <authorList>
            <person name="Hensen N."/>
            <person name="Bonometti L."/>
            <person name="Westerberg I."/>
            <person name="Brannstrom I.O."/>
            <person name="Guillou S."/>
            <person name="Cros-Aarteil S."/>
            <person name="Calhoun S."/>
            <person name="Haridas S."/>
            <person name="Kuo A."/>
            <person name="Mondo S."/>
            <person name="Pangilinan J."/>
            <person name="Riley R."/>
            <person name="LaButti K."/>
            <person name="Andreopoulos B."/>
            <person name="Lipzen A."/>
            <person name="Chen C."/>
            <person name="Yan M."/>
            <person name="Daum C."/>
            <person name="Ng V."/>
            <person name="Clum A."/>
            <person name="Steindorff A."/>
            <person name="Ohm R.A."/>
            <person name="Martin F."/>
            <person name="Silar P."/>
            <person name="Natvig D.O."/>
            <person name="Lalanne C."/>
            <person name="Gautier V."/>
            <person name="Ament-Velasquez S.L."/>
            <person name="Kruys A."/>
            <person name="Hutchinson M.I."/>
            <person name="Powell A.J."/>
            <person name="Barry K."/>
            <person name="Miller A.N."/>
            <person name="Grigoriev I.V."/>
            <person name="Debuchy R."/>
            <person name="Gladieux P."/>
            <person name="Hiltunen Thoren M."/>
            <person name="Johannesson H."/>
        </authorList>
    </citation>
    <scope>NUCLEOTIDE SEQUENCE</scope>
    <source>
        <strain evidence="2">CBS 168.71</strain>
    </source>
</reference>
<feature type="transmembrane region" description="Helical" evidence="1">
    <location>
        <begin position="44"/>
        <end position="67"/>
    </location>
</feature>
<reference evidence="2" key="2">
    <citation type="submission" date="2023-06" db="EMBL/GenBank/DDBJ databases">
        <authorList>
            <consortium name="Lawrence Berkeley National Laboratory"/>
            <person name="Haridas S."/>
            <person name="Hensen N."/>
            <person name="Bonometti L."/>
            <person name="Westerberg I."/>
            <person name="Brannstrom I.O."/>
            <person name="Guillou S."/>
            <person name="Cros-Aarteil S."/>
            <person name="Calhoun S."/>
            <person name="Kuo A."/>
            <person name="Mondo S."/>
            <person name="Pangilinan J."/>
            <person name="Riley R."/>
            <person name="Labutti K."/>
            <person name="Andreopoulos B."/>
            <person name="Lipzen A."/>
            <person name="Chen C."/>
            <person name="Yanf M."/>
            <person name="Daum C."/>
            <person name="Ng V."/>
            <person name="Clum A."/>
            <person name="Steindorff A."/>
            <person name="Ohm R."/>
            <person name="Martin F."/>
            <person name="Silar P."/>
            <person name="Natvig D."/>
            <person name="Lalanne C."/>
            <person name="Gautier V."/>
            <person name="Ament-Velasquez S.L."/>
            <person name="Kruys A."/>
            <person name="Hutchinson M.I."/>
            <person name="Powell A.J."/>
            <person name="Barry K."/>
            <person name="Miller A.N."/>
            <person name="Grigoriev I.V."/>
            <person name="Debuchy R."/>
            <person name="Gladieux P."/>
            <person name="Thoren M.H."/>
            <person name="Johannesson H."/>
        </authorList>
    </citation>
    <scope>NUCLEOTIDE SEQUENCE</scope>
    <source>
        <strain evidence="2">CBS 168.71</strain>
    </source>
</reference>
<protein>
    <submittedName>
        <fullName evidence="2">Uncharacterized protein</fullName>
    </submittedName>
</protein>
<dbReference type="AlphaFoldDB" id="A0AAE0HPV1"/>
<dbReference type="EMBL" id="JAUEPN010000001">
    <property type="protein sequence ID" value="KAK3300480.1"/>
    <property type="molecule type" value="Genomic_DNA"/>
</dbReference>
<gene>
    <name evidence="2" type="ORF">B0H64DRAFT_381005</name>
</gene>
<comment type="caution">
    <text evidence="2">The sequence shown here is derived from an EMBL/GenBank/DDBJ whole genome shotgun (WGS) entry which is preliminary data.</text>
</comment>
<evidence type="ECO:0000313" key="2">
    <source>
        <dbReference type="EMBL" id="KAK3300480.1"/>
    </source>
</evidence>
<proteinExistence type="predicted"/>
<organism evidence="2 3">
    <name type="scientific">Chaetomium fimeti</name>
    <dbReference type="NCBI Taxonomy" id="1854472"/>
    <lineage>
        <taxon>Eukaryota</taxon>
        <taxon>Fungi</taxon>
        <taxon>Dikarya</taxon>
        <taxon>Ascomycota</taxon>
        <taxon>Pezizomycotina</taxon>
        <taxon>Sordariomycetes</taxon>
        <taxon>Sordariomycetidae</taxon>
        <taxon>Sordariales</taxon>
        <taxon>Chaetomiaceae</taxon>
        <taxon>Chaetomium</taxon>
    </lineage>
</organism>
<keyword evidence="3" id="KW-1185">Reference proteome</keyword>
<accession>A0AAE0HPV1</accession>